<evidence type="ECO:0000256" key="1">
    <source>
        <dbReference type="SAM" id="MobiDB-lite"/>
    </source>
</evidence>
<feature type="compositionally biased region" description="Polar residues" evidence="1">
    <location>
        <begin position="115"/>
        <end position="128"/>
    </location>
</feature>
<feature type="non-terminal residue" evidence="3">
    <location>
        <position position="208"/>
    </location>
</feature>
<evidence type="ECO:0000313" key="3">
    <source>
        <dbReference type="EMBL" id="KAJ2925061.1"/>
    </source>
</evidence>
<keyword evidence="2" id="KW-0812">Transmembrane</keyword>
<dbReference type="Proteomes" id="UP001140091">
    <property type="component" value="Unassembled WGS sequence"/>
</dbReference>
<dbReference type="EMBL" id="JANBPK010001196">
    <property type="protein sequence ID" value="KAJ2925061.1"/>
    <property type="molecule type" value="Genomic_DNA"/>
</dbReference>
<evidence type="ECO:0000313" key="4">
    <source>
        <dbReference type="Proteomes" id="UP001140091"/>
    </source>
</evidence>
<keyword evidence="2" id="KW-1133">Transmembrane helix</keyword>
<feature type="transmembrane region" description="Helical" evidence="2">
    <location>
        <begin position="71"/>
        <end position="92"/>
    </location>
</feature>
<sequence>MASSSPLSKLRNSIVNRFKPHRAEAIQRIRYNVLGLVVLFTLASLLPFPSLPTAIIAVASRKYSEKWENDWFYRWTCLVEVALLCIIAFNIFESGYAIKYPRPAPPPTPGKPKNVFTSPTKASQNTPQKPFKIFSPNSPATESIHVFTVGLTLLTSGLDGIPTIPNFYSIESRAIPVYLGLWQQHLLINIYCRLLTQPIRLRVPRESF</sequence>
<keyword evidence="4" id="KW-1185">Reference proteome</keyword>
<organism evidence="3 4">
    <name type="scientific">Candolleomyces eurysporus</name>
    <dbReference type="NCBI Taxonomy" id="2828524"/>
    <lineage>
        <taxon>Eukaryota</taxon>
        <taxon>Fungi</taxon>
        <taxon>Dikarya</taxon>
        <taxon>Basidiomycota</taxon>
        <taxon>Agaricomycotina</taxon>
        <taxon>Agaricomycetes</taxon>
        <taxon>Agaricomycetidae</taxon>
        <taxon>Agaricales</taxon>
        <taxon>Agaricineae</taxon>
        <taxon>Psathyrellaceae</taxon>
        <taxon>Candolleomyces</taxon>
    </lineage>
</organism>
<protein>
    <submittedName>
        <fullName evidence="3">Uncharacterized protein</fullName>
    </submittedName>
</protein>
<accession>A0A9W8IXA4</accession>
<dbReference type="AlphaFoldDB" id="A0A9W8IXA4"/>
<dbReference type="OrthoDB" id="3248709at2759"/>
<evidence type="ECO:0000256" key="2">
    <source>
        <dbReference type="SAM" id="Phobius"/>
    </source>
</evidence>
<comment type="caution">
    <text evidence="3">The sequence shown here is derived from an EMBL/GenBank/DDBJ whole genome shotgun (WGS) entry which is preliminary data.</text>
</comment>
<reference evidence="3" key="1">
    <citation type="submission" date="2022-06" db="EMBL/GenBank/DDBJ databases">
        <title>Genome Sequence of Candolleomyces eurysporus.</title>
        <authorList>
            <person name="Buettner E."/>
        </authorList>
    </citation>
    <scope>NUCLEOTIDE SEQUENCE</scope>
    <source>
        <strain evidence="3">VTCC 930004</strain>
    </source>
</reference>
<proteinExistence type="predicted"/>
<keyword evidence="2" id="KW-0472">Membrane</keyword>
<feature type="region of interest" description="Disordered" evidence="1">
    <location>
        <begin position="107"/>
        <end position="128"/>
    </location>
</feature>
<name>A0A9W8IXA4_9AGAR</name>
<feature type="transmembrane region" description="Helical" evidence="2">
    <location>
        <begin position="31"/>
        <end position="59"/>
    </location>
</feature>
<gene>
    <name evidence="3" type="ORF">H1R20_g12017</name>
</gene>